<name>A0A0J7Z1H3_STRVR</name>
<keyword evidence="2" id="KW-0812">Transmembrane</keyword>
<dbReference type="Proteomes" id="UP000037432">
    <property type="component" value="Unassembled WGS sequence"/>
</dbReference>
<sequence length="297" mass="31222">MRGLKERAGLTYRQLEERAAEHGEVLPRSTLADVLRGRTLPRPELLAAFVRACGDGERAAEWLAARDDLGRGKVAEGISASGSESGSGSVSPGRGVRLRARVLGVPVLPAAVVLVALLTAAVWALVPSRDDGDRSGTGGEGAAATDARSLLPRGRTQIRPALTNGLCLTDGYGSGYESLVAVQRPCDEVAPQETTLVPLGGNTFRIRWYHPDHGPGCLTALAEGPGVGLLEPWDDCGRTTPFRIEPAGADGSRRYSLRVDGRGCVAIRDAATSEGAEAVVEPCRPKDSQVFVIRSAP</sequence>
<evidence type="ECO:0000256" key="2">
    <source>
        <dbReference type="SAM" id="Phobius"/>
    </source>
</evidence>
<keyword evidence="2" id="KW-0472">Membrane</keyword>
<feature type="transmembrane region" description="Helical" evidence="2">
    <location>
        <begin position="102"/>
        <end position="126"/>
    </location>
</feature>
<dbReference type="EMBL" id="LFNT01000064">
    <property type="protein sequence ID" value="KMS69178.1"/>
    <property type="molecule type" value="Genomic_DNA"/>
</dbReference>
<evidence type="ECO:0008006" key="5">
    <source>
        <dbReference type="Google" id="ProtNLM"/>
    </source>
</evidence>
<dbReference type="PATRIC" id="fig|1938.3.peg.9478"/>
<dbReference type="InterPro" id="IPR001387">
    <property type="entry name" value="Cro/C1-type_HTH"/>
</dbReference>
<dbReference type="CDD" id="cd00161">
    <property type="entry name" value="beta-trefoil_Ricin-like"/>
    <property type="match status" value="1"/>
</dbReference>
<protein>
    <recommendedName>
        <fullName evidence="5">XRE family transcriptional regulator</fullName>
    </recommendedName>
</protein>
<evidence type="ECO:0000313" key="4">
    <source>
        <dbReference type="Proteomes" id="UP000037432"/>
    </source>
</evidence>
<proteinExistence type="predicted"/>
<dbReference type="Pfam" id="PF13560">
    <property type="entry name" value="HTH_31"/>
    <property type="match status" value="1"/>
</dbReference>
<feature type="region of interest" description="Disordered" evidence="1">
    <location>
        <begin position="129"/>
        <end position="150"/>
    </location>
</feature>
<accession>A0A0J7Z1H3</accession>
<dbReference type="SUPFAM" id="SSF50370">
    <property type="entry name" value="Ricin B-like lectins"/>
    <property type="match status" value="1"/>
</dbReference>
<evidence type="ECO:0000313" key="3">
    <source>
        <dbReference type="EMBL" id="KMS69178.1"/>
    </source>
</evidence>
<reference evidence="3 4" key="1">
    <citation type="submission" date="2015-06" db="EMBL/GenBank/DDBJ databases">
        <authorList>
            <person name="Ju K.-S."/>
            <person name="Doroghazi J.R."/>
            <person name="Metcalf W.W."/>
        </authorList>
    </citation>
    <scope>NUCLEOTIDE SEQUENCE [LARGE SCALE GENOMIC DNA]</scope>
    <source>
        <strain evidence="3 4">NRRL 3414</strain>
    </source>
</reference>
<dbReference type="InterPro" id="IPR035992">
    <property type="entry name" value="Ricin_B-like_lectins"/>
</dbReference>
<keyword evidence="2" id="KW-1133">Transmembrane helix</keyword>
<dbReference type="CDD" id="cd00093">
    <property type="entry name" value="HTH_XRE"/>
    <property type="match status" value="1"/>
</dbReference>
<organism evidence="3 4">
    <name type="scientific">Streptomyces viridochromogenes</name>
    <dbReference type="NCBI Taxonomy" id="1938"/>
    <lineage>
        <taxon>Bacteria</taxon>
        <taxon>Bacillati</taxon>
        <taxon>Actinomycetota</taxon>
        <taxon>Actinomycetes</taxon>
        <taxon>Kitasatosporales</taxon>
        <taxon>Streptomycetaceae</taxon>
        <taxon>Streptomyces</taxon>
    </lineage>
</organism>
<comment type="caution">
    <text evidence="3">The sequence shown here is derived from an EMBL/GenBank/DDBJ whole genome shotgun (WGS) entry which is preliminary data.</text>
</comment>
<dbReference type="AlphaFoldDB" id="A0A0J7Z1H3"/>
<dbReference type="Gene3D" id="2.80.10.50">
    <property type="match status" value="1"/>
</dbReference>
<gene>
    <name evidence="3" type="ORF">ACM01_36260</name>
</gene>
<evidence type="ECO:0000256" key="1">
    <source>
        <dbReference type="SAM" id="MobiDB-lite"/>
    </source>
</evidence>